<evidence type="ECO:0000259" key="7">
    <source>
        <dbReference type="Pfam" id="PF00482"/>
    </source>
</evidence>
<proteinExistence type="predicted"/>
<keyword evidence="5 6" id="KW-0472">Membrane</keyword>
<evidence type="ECO:0000256" key="1">
    <source>
        <dbReference type="ARBA" id="ARBA00004651"/>
    </source>
</evidence>
<accession>A0AAI9NYE2</accession>
<keyword evidence="2" id="KW-1003">Cell membrane</keyword>
<feature type="transmembrane region" description="Helical" evidence="6">
    <location>
        <begin position="6"/>
        <end position="25"/>
    </location>
</feature>
<feature type="transmembrane region" description="Helical" evidence="6">
    <location>
        <begin position="89"/>
        <end position="111"/>
    </location>
</feature>
<dbReference type="InterPro" id="IPR018076">
    <property type="entry name" value="T2SS_GspF_dom"/>
</dbReference>
<sequence length="289" mass="33240">MLTTANIIVFSISGLLLIAWLFFYFKGKKYAELFDGLDEKEYPLKDIYFIGYGMMETFHYQYKSKSDRKLRQSAAILYEKKYAEYYVRLAYAQKISLSFTLLLVGFILYGFTSEMGILLVFGIFSFTAYYYFGTLMLEKISKREDEMLRDFSEVISKLALLTNAGMILREAWEKVAFNGDTTIYKEMQRSVEDMHNGVSEVEAFHSFGTRCVLAEVKKAVSTMIQGMEKGNKELVKMLSEQSQESWNLKKNIAMRDGEKASSKLLIPMMIMFAGILIMVLIPIFANIGV</sequence>
<evidence type="ECO:0000256" key="2">
    <source>
        <dbReference type="ARBA" id="ARBA00022475"/>
    </source>
</evidence>
<protein>
    <recommendedName>
        <fullName evidence="7">Type II secretion system protein GspF domain-containing protein</fullName>
    </recommendedName>
</protein>
<dbReference type="PANTHER" id="PTHR35007:SF2">
    <property type="entry name" value="PILUS ASSEMBLE PROTEIN"/>
    <property type="match status" value="1"/>
</dbReference>
<dbReference type="Pfam" id="PF00482">
    <property type="entry name" value="T2SSF"/>
    <property type="match status" value="1"/>
</dbReference>
<name>A0AAI9NYE2_9FIRM</name>
<dbReference type="GO" id="GO:0005886">
    <property type="term" value="C:plasma membrane"/>
    <property type="evidence" value="ECO:0007669"/>
    <property type="project" value="UniProtKB-SubCell"/>
</dbReference>
<feature type="domain" description="Type II secretion system protein GspF" evidence="7">
    <location>
        <begin position="156"/>
        <end position="282"/>
    </location>
</feature>
<reference evidence="8" key="1">
    <citation type="submission" date="2020-06" db="EMBL/GenBank/DDBJ databases">
        <title>Characterization of fructooligosaccharide metabolism and fructooligosaccharide-degrading enzymes in human commensal butyrate producers.</title>
        <authorList>
            <person name="Tanno H."/>
            <person name="Fujii T."/>
            <person name="Hirano K."/>
            <person name="Maeno S."/>
            <person name="Tonozuka T."/>
            <person name="Sakamoto M."/>
            <person name="Ohkuma M."/>
            <person name="Tochio T."/>
            <person name="Endo A."/>
        </authorList>
    </citation>
    <scope>NUCLEOTIDE SEQUENCE</scope>
    <source>
        <strain evidence="8">JCM 31265</strain>
    </source>
</reference>
<dbReference type="RefSeq" id="WP_022217484.1">
    <property type="nucleotide sequence ID" value="NZ_BLYL01000009.1"/>
</dbReference>
<evidence type="ECO:0000256" key="6">
    <source>
        <dbReference type="SAM" id="Phobius"/>
    </source>
</evidence>
<evidence type="ECO:0000313" key="8">
    <source>
        <dbReference type="EMBL" id="GFO94683.1"/>
    </source>
</evidence>
<keyword evidence="3 6" id="KW-0812">Transmembrane</keyword>
<feature type="transmembrane region" description="Helical" evidence="6">
    <location>
        <begin position="117"/>
        <end position="137"/>
    </location>
</feature>
<comment type="caution">
    <text evidence="8">The sequence shown here is derived from an EMBL/GenBank/DDBJ whole genome shotgun (WGS) entry which is preliminary data.</text>
</comment>
<comment type="subcellular location">
    <subcellularLocation>
        <location evidence="1">Cell membrane</location>
        <topology evidence="1">Multi-pass membrane protein</topology>
    </subcellularLocation>
</comment>
<evidence type="ECO:0000256" key="4">
    <source>
        <dbReference type="ARBA" id="ARBA00022989"/>
    </source>
</evidence>
<dbReference type="AlphaFoldDB" id="A0AAI9NYE2"/>
<dbReference type="PANTHER" id="PTHR35007">
    <property type="entry name" value="INTEGRAL MEMBRANE PROTEIN-RELATED"/>
    <property type="match status" value="1"/>
</dbReference>
<dbReference type="EMBL" id="BLYL01000009">
    <property type="protein sequence ID" value="GFO94683.1"/>
    <property type="molecule type" value="Genomic_DNA"/>
</dbReference>
<dbReference type="Proteomes" id="UP000660047">
    <property type="component" value="Unassembled WGS sequence"/>
</dbReference>
<evidence type="ECO:0000256" key="5">
    <source>
        <dbReference type="ARBA" id="ARBA00023136"/>
    </source>
</evidence>
<evidence type="ECO:0000256" key="3">
    <source>
        <dbReference type="ARBA" id="ARBA00022692"/>
    </source>
</evidence>
<evidence type="ECO:0000313" key="9">
    <source>
        <dbReference type="Proteomes" id="UP000660047"/>
    </source>
</evidence>
<gene>
    <name evidence="8" type="ORF">COEU31_17290</name>
</gene>
<keyword evidence="4 6" id="KW-1133">Transmembrane helix</keyword>
<organism evidence="8 9">
    <name type="scientific">Coprococcus eutactus</name>
    <dbReference type="NCBI Taxonomy" id="33043"/>
    <lineage>
        <taxon>Bacteria</taxon>
        <taxon>Bacillati</taxon>
        <taxon>Bacillota</taxon>
        <taxon>Clostridia</taxon>
        <taxon>Lachnospirales</taxon>
        <taxon>Lachnospiraceae</taxon>
        <taxon>Coprococcus</taxon>
    </lineage>
</organism>
<feature type="transmembrane region" description="Helical" evidence="6">
    <location>
        <begin position="264"/>
        <end position="285"/>
    </location>
</feature>